<dbReference type="KEGG" id="bdm:EQG53_09720"/>
<accession>A0A410NXP5</accession>
<evidence type="ECO:0000313" key="4">
    <source>
        <dbReference type="Proteomes" id="UP000596117"/>
    </source>
</evidence>
<dbReference type="EMBL" id="CP066026">
    <property type="protein sequence ID" value="QQB88006.1"/>
    <property type="molecule type" value="Genomic_DNA"/>
</dbReference>
<proteinExistence type="predicted"/>
<dbReference type="Proteomes" id="UP000596117">
    <property type="component" value="Chromosome"/>
</dbReference>
<dbReference type="EMBL" id="CP035093">
    <property type="protein sequence ID" value="QAT14613.1"/>
    <property type="molecule type" value="Genomic_DNA"/>
</dbReference>
<dbReference type="Proteomes" id="UP000287388">
    <property type="component" value="Chromosome"/>
</dbReference>
<evidence type="ECO:0008006" key="5">
    <source>
        <dbReference type="Google" id="ProtNLM"/>
    </source>
</evidence>
<reference evidence="2 4" key="2">
    <citation type="submission" date="2020-12" db="EMBL/GenBank/DDBJ databases">
        <title>FDA dAtabase for Regulatory Grade micrObial Sequences (FDA-ARGOS): Supporting development and validation of Infectious Disease Dx tests.</title>
        <authorList>
            <person name="Kerrigan L."/>
            <person name="Long C."/>
            <person name="Tallon L."/>
            <person name="Sadzewicz L."/>
            <person name="Zhao X."/>
            <person name="Boylan J."/>
            <person name="Ott S."/>
            <person name="Bowen H."/>
            <person name="Vavikolanu K."/>
            <person name="Mehta A."/>
            <person name="Aluvathingal J."/>
            <person name="Nadendla S."/>
            <person name="Yan Y."/>
            <person name="Sichtig H."/>
        </authorList>
    </citation>
    <scope>NUCLEOTIDE SEQUENCE [LARGE SCALE GENOMIC DNA]</scope>
    <source>
        <strain evidence="2 4">FDAARGOS_1026</strain>
    </source>
</reference>
<protein>
    <recommendedName>
        <fullName evidence="5">Restriction endonuclease type IV Mrr domain-containing protein</fullName>
    </recommendedName>
</protein>
<gene>
    <name evidence="1" type="ORF">EQG53_09720</name>
    <name evidence="2" type="ORF">I6H83_12710</name>
</gene>
<dbReference type="RefSeq" id="WP_128719840.1">
    <property type="nucleotide sequence ID" value="NZ_BJNC01000005.1"/>
</dbReference>
<name>A0A410NXP5_BREDI</name>
<evidence type="ECO:0000313" key="1">
    <source>
        <dbReference type="EMBL" id="QAT14613.1"/>
    </source>
</evidence>
<dbReference type="SUPFAM" id="SSF52980">
    <property type="entry name" value="Restriction endonuclease-like"/>
    <property type="match status" value="1"/>
</dbReference>
<reference evidence="1 3" key="1">
    <citation type="submission" date="2019-01" db="EMBL/GenBank/DDBJ databases">
        <title>Brevundimonas diminuta Genome sequencing and assembly.</title>
        <authorList>
            <person name="Chen H."/>
        </authorList>
    </citation>
    <scope>NUCLEOTIDE SEQUENCE [LARGE SCALE GENOMIC DNA]</scope>
    <source>
        <strain evidence="1">ATCC</strain>
        <strain evidence="3">ATCC(B) 19146</strain>
    </source>
</reference>
<evidence type="ECO:0000313" key="3">
    <source>
        <dbReference type="Proteomes" id="UP000287388"/>
    </source>
</evidence>
<dbReference type="InterPro" id="IPR011335">
    <property type="entry name" value="Restrct_endonuc-II-like"/>
</dbReference>
<evidence type="ECO:0000313" key="2">
    <source>
        <dbReference type="EMBL" id="QQB88006.1"/>
    </source>
</evidence>
<keyword evidence="4" id="KW-1185">Reference proteome</keyword>
<organism evidence="1 3">
    <name type="scientific">Brevundimonas diminuta</name>
    <name type="common">Pseudomonas diminuta</name>
    <dbReference type="NCBI Taxonomy" id="293"/>
    <lineage>
        <taxon>Bacteria</taxon>
        <taxon>Pseudomonadati</taxon>
        <taxon>Pseudomonadota</taxon>
        <taxon>Alphaproteobacteria</taxon>
        <taxon>Caulobacterales</taxon>
        <taxon>Caulobacteraceae</taxon>
        <taxon>Brevundimonas</taxon>
    </lineage>
</organism>
<dbReference type="AlphaFoldDB" id="A0A410NXP5"/>
<sequence length="301" mass="34101">MDVSFPPLSNWQDFEELTVGLFEEVHGVFQPQRYGLQGQPQHGVDVIGQSGSGEWLAAQCKRLKNRGNDRHRTGGAISEKLLRAEIAKADGFSGKIDRYLLVTTGSTQPEIQTLAQHMTSERKPKGLFAINVLFWEDFDRSLNRNGQLRERFVSKLIPKQTPEEADREIVELIASSFRRPAFRDHLNIEHRENFKHAIRDVLRAIDTGTLVNRDGGVERSVRAGYAGISDPALRNRCRRVRNELDAFKTMLLNAEREGRVEQQGEWLNISSVELRDAISAARDDCVRSINAVLAQFNIEPV</sequence>